<organism evidence="2 3">
    <name type="scientific">Cylindrotheca closterium</name>
    <dbReference type="NCBI Taxonomy" id="2856"/>
    <lineage>
        <taxon>Eukaryota</taxon>
        <taxon>Sar</taxon>
        <taxon>Stramenopiles</taxon>
        <taxon>Ochrophyta</taxon>
        <taxon>Bacillariophyta</taxon>
        <taxon>Bacillariophyceae</taxon>
        <taxon>Bacillariophycidae</taxon>
        <taxon>Bacillariales</taxon>
        <taxon>Bacillariaceae</taxon>
        <taxon>Cylindrotheca</taxon>
    </lineage>
</organism>
<name>A0AAD2FVI9_9STRA</name>
<evidence type="ECO:0000256" key="1">
    <source>
        <dbReference type="SAM" id="MobiDB-lite"/>
    </source>
</evidence>
<dbReference type="Proteomes" id="UP001295423">
    <property type="component" value="Unassembled WGS sequence"/>
</dbReference>
<gene>
    <name evidence="2" type="ORF">CYCCA115_LOCUS14847</name>
</gene>
<proteinExistence type="predicted"/>
<keyword evidence="3" id="KW-1185">Reference proteome</keyword>
<accession>A0AAD2FVI9</accession>
<comment type="caution">
    <text evidence="2">The sequence shown here is derived from an EMBL/GenBank/DDBJ whole genome shotgun (WGS) entry which is preliminary data.</text>
</comment>
<evidence type="ECO:0000313" key="2">
    <source>
        <dbReference type="EMBL" id="CAJ1954252.1"/>
    </source>
</evidence>
<feature type="compositionally biased region" description="Polar residues" evidence="1">
    <location>
        <begin position="302"/>
        <end position="312"/>
    </location>
</feature>
<feature type="compositionally biased region" description="Basic and acidic residues" evidence="1">
    <location>
        <begin position="45"/>
        <end position="55"/>
    </location>
</feature>
<dbReference type="EMBL" id="CAKOGP040001862">
    <property type="protein sequence ID" value="CAJ1954252.1"/>
    <property type="molecule type" value="Genomic_DNA"/>
</dbReference>
<sequence length="446" mass="50881">MGKYTSLKVVSMTANKAGMSTPKSVSVTKKSGKKRLENASAVDLRQPKDRDPSVNNDSEIKELIASLPPLIDFGLSTHDLVAIGYDYNSTKISFGNSIFNKWMEDHNDWWTKALPRFDSPFKDFYANYSVEVRVNMIFAQYENDWRQVLRFLISLFEDDALDITDKNTEYTWGVRAIALQVAQQIPFSFFDIGLVNDSKVSQEDLYFLRDDPTNPALQNETPLVQFWLMCASMFDHPWTMLFNEFLEESPILCIQEMKLKVIEGFPNDETNKVEIHKGVKRHLIPSTRILRRKTIRPVTKTMDWSTSSQPNGWDSDDPMDYSADDRRKDMECNNDDANNGDNGGDRDDDDNDDDDHEDEGEYDDNDNDKLSQESVILVEGTRQMMDNEDEADNANPCINTDEAVSELTGDTVADKDPKLASPPRKKGRSHRVSLQIKVTVLADTHV</sequence>
<dbReference type="AlphaFoldDB" id="A0AAD2FVI9"/>
<feature type="region of interest" description="Disordered" evidence="1">
    <location>
        <begin position="300"/>
        <end position="372"/>
    </location>
</feature>
<evidence type="ECO:0000313" key="3">
    <source>
        <dbReference type="Proteomes" id="UP001295423"/>
    </source>
</evidence>
<feature type="compositionally biased region" description="Low complexity" evidence="1">
    <location>
        <begin position="20"/>
        <end position="29"/>
    </location>
</feature>
<feature type="region of interest" description="Disordered" evidence="1">
    <location>
        <begin position="16"/>
        <end position="55"/>
    </location>
</feature>
<reference evidence="2" key="1">
    <citation type="submission" date="2023-08" db="EMBL/GenBank/DDBJ databases">
        <authorList>
            <person name="Audoor S."/>
            <person name="Bilcke G."/>
        </authorList>
    </citation>
    <scope>NUCLEOTIDE SEQUENCE</scope>
</reference>
<feature type="compositionally biased region" description="Acidic residues" evidence="1">
    <location>
        <begin position="346"/>
        <end position="366"/>
    </location>
</feature>
<feature type="region of interest" description="Disordered" evidence="1">
    <location>
        <begin position="387"/>
        <end position="432"/>
    </location>
</feature>
<protein>
    <submittedName>
        <fullName evidence="2">Uncharacterized protein</fullName>
    </submittedName>
</protein>